<evidence type="ECO:0000313" key="1">
    <source>
        <dbReference type="EMBL" id="KKK74308.1"/>
    </source>
</evidence>
<gene>
    <name evidence="1" type="ORF">LCGC14_2885040</name>
</gene>
<reference evidence="1" key="1">
    <citation type="journal article" date="2015" name="Nature">
        <title>Complex archaea that bridge the gap between prokaryotes and eukaryotes.</title>
        <authorList>
            <person name="Spang A."/>
            <person name="Saw J.H."/>
            <person name="Jorgensen S.L."/>
            <person name="Zaremba-Niedzwiedzka K."/>
            <person name="Martijn J."/>
            <person name="Lind A.E."/>
            <person name="van Eijk R."/>
            <person name="Schleper C."/>
            <person name="Guy L."/>
            <person name="Ettema T.J."/>
        </authorList>
    </citation>
    <scope>NUCLEOTIDE SEQUENCE</scope>
</reference>
<feature type="non-terminal residue" evidence="1">
    <location>
        <position position="1"/>
    </location>
</feature>
<accession>A0A0F8XZ44</accession>
<comment type="caution">
    <text evidence="1">The sequence shown here is derived from an EMBL/GenBank/DDBJ whole genome shotgun (WGS) entry which is preliminary data.</text>
</comment>
<dbReference type="AlphaFoldDB" id="A0A0F8XZ44"/>
<organism evidence="1">
    <name type="scientific">marine sediment metagenome</name>
    <dbReference type="NCBI Taxonomy" id="412755"/>
    <lineage>
        <taxon>unclassified sequences</taxon>
        <taxon>metagenomes</taxon>
        <taxon>ecological metagenomes</taxon>
    </lineage>
</organism>
<name>A0A0F8XZ44_9ZZZZ</name>
<sequence length="49" mass="5375">VDAFMEWYREAARDNNEDISPAGFIEEKVLATDLDLDATPTPEGDGGEC</sequence>
<protein>
    <submittedName>
        <fullName evidence="1">Uncharacterized protein</fullName>
    </submittedName>
</protein>
<dbReference type="EMBL" id="LAZR01056378">
    <property type="protein sequence ID" value="KKK74308.1"/>
    <property type="molecule type" value="Genomic_DNA"/>
</dbReference>
<proteinExistence type="predicted"/>